<evidence type="ECO:0000313" key="2">
    <source>
        <dbReference type="EMBL" id="EDR29666.1"/>
    </source>
</evidence>
<dbReference type="GeneID" id="5879112"/>
<protein>
    <submittedName>
        <fullName evidence="2">Uncharacterized protein</fullName>
    </submittedName>
</protein>
<name>B0E755_ENTDS</name>
<keyword evidence="3" id="KW-1185">Reference proteome</keyword>
<dbReference type="OrthoDB" id="10258141at2759"/>
<dbReference type="Gene3D" id="1.25.40.660">
    <property type="entry name" value="Vacuolar protein sorting-associated protein 35, helical subcomplex Vps35-C"/>
    <property type="match status" value="1"/>
</dbReference>
<dbReference type="EMBL" id="DS547940">
    <property type="protein sequence ID" value="EDR29666.1"/>
    <property type="molecule type" value="Genomic_DNA"/>
</dbReference>
<dbReference type="AlphaFoldDB" id="B0E755"/>
<sequence length="112" mass="13096">MMCKIASLDIKNNSNVEDKDHCIDTLNKARNEIERIIDEEEKKKLLIMFINHYIYFFPLLDQITPDKITQIINEINENKEYLDDAQITIFTNVMNSITISAQENTKFAGIQI</sequence>
<evidence type="ECO:0000256" key="1">
    <source>
        <dbReference type="SAM" id="Coils"/>
    </source>
</evidence>
<evidence type="ECO:0000313" key="3">
    <source>
        <dbReference type="Proteomes" id="UP000008076"/>
    </source>
</evidence>
<dbReference type="InterPro" id="IPR042491">
    <property type="entry name" value="Vps35_C"/>
</dbReference>
<dbReference type="Proteomes" id="UP000008076">
    <property type="component" value="Unassembled WGS sequence"/>
</dbReference>
<gene>
    <name evidence="2" type="ORF">EDI_060820</name>
</gene>
<dbReference type="RefSeq" id="XP_001734215.1">
    <property type="nucleotide sequence ID" value="XM_001734163.1"/>
</dbReference>
<keyword evidence="1" id="KW-0175">Coiled coil</keyword>
<reference evidence="3" key="1">
    <citation type="submission" date="2007-12" db="EMBL/GenBank/DDBJ databases">
        <title>Annotation of Entamoeba dispar SAW760.</title>
        <authorList>
            <person name="Lorenzi H."/>
            <person name="Inman J."/>
            <person name="Schobel S."/>
            <person name="Amedeo P."/>
            <person name="Caler E."/>
        </authorList>
    </citation>
    <scope>NUCLEOTIDE SEQUENCE [LARGE SCALE GENOMIC DNA]</scope>
    <source>
        <strain evidence="3">ATCC PRA-260 / SAW760</strain>
    </source>
</reference>
<feature type="coiled-coil region" evidence="1">
    <location>
        <begin position="19"/>
        <end position="46"/>
    </location>
</feature>
<organism evidence="3">
    <name type="scientific">Entamoeba dispar (strain ATCC PRA-260 / SAW760)</name>
    <dbReference type="NCBI Taxonomy" id="370354"/>
    <lineage>
        <taxon>Eukaryota</taxon>
        <taxon>Amoebozoa</taxon>
        <taxon>Evosea</taxon>
        <taxon>Archamoebae</taxon>
        <taxon>Mastigamoebida</taxon>
        <taxon>Entamoebidae</taxon>
        <taxon>Entamoeba</taxon>
    </lineage>
</organism>
<accession>B0E755</accession>
<proteinExistence type="predicted"/>
<dbReference type="KEGG" id="edi:EDI_060820"/>
<dbReference type="VEuPathDB" id="AmoebaDB:EDI_060820"/>